<organism evidence="3">
    <name type="scientific">Capitella teleta</name>
    <name type="common">Polychaete worm</name>
    <dbReference type="NCBI Taxonomy" id="283909"/>
    <lineage>
        <taxon>Eukaryota</taxon>
        <taxon>Metazoa</taxon>
        <taxon>Spiralia</taxon>
        <taxon>Lophotrochozoa</taxon>
        <taxon>Annelida</taxon>
        <taxon>Polychaeta</taxon>
        <taxon>Sedentaria</taxon>
        <taxon>Scolecida</taxon>
        <taxon>Capitellidae</taxon>
        <taxon>Capitella</taxon>
    </lineage>
</organism>
<evidence type="ECO:0000259" key="2">
    <source>
        <dbReference type="PROSITE" id="PS50940"/>
    </source>
</evidence>
<reference evidence="4" key="3">
    <citation type="submission" date="2015-06" db="UniProtKB">
        <authorList>
            <consortium name="EnsemblMetazoa"/>
        </authorList>
    </citation>
    <scope>IDENTIFICATION</scope>
</reference>
<evidence type="ECO:0000256" key="1">
    <source>
        <dbReference type="SAM" id="SignalP"/>
    </source>
</evidence>
<dbReference type="OMA" id="DANDKRC"/>
<evidence type="ECO:0000313" key="4">
    <source>
        <dbReference type="EnsemblMetazoa" id="CapteP212380"/>
    </source>
</evidence>
<evidence type="ECO:0000313" key="5">
    <source>
        <dbReference type="Proteomes" id="UP000014760"/>
    </source>
</evidence>
<dbReference type="PROSITE" id="PS50940">
    <property type="entry name" value="CHIT_BIND_II"/>
    <property type="match status" value="2"/>
</dbReference>
<dbReference type="GO" id="GO:0008061">
    <property type="term" value="F:chitin binding"/>
    <property type="evidence" value="ECO:0007669"/>
    <property type="project" value="InterPro"/>
</dbReference>
<dbReference type="EMBL" id="KB298831">
    <property type="protein sequence ID" value="ELU08717.1"/>
    <property type="molecule type" value="Genomic_DNA"/>
</dbReference>
<dbReference type="SUPFAM" id="SSF57625">
    <property type="entry name" value="Invertebrate chitin-binding proteins"/>
    <property type="match status" value="1"/>
</dbReference>
<feature type="signal peptide" evidence="1">
    <location>
        <begin position="1"/>
        <end position="22"/>
    </location>
</feature>
<keyword evidence="1" id="KW-0732">Signal</keyword>
<proteinExistence type="predicted"/>
<dbReference type="EMBL" id="AMQN01006638">
    <property type="status" value="NOT_ANNOTATED_CDS"/>
    <property type="molecule type" value="Genomic_DNA"/>
</dbReference>
<dbReference type="OrthoDB" id="6038829at2759"/>
<dbReference type="HOGENOM" id="CLU_850585_0_0_1"/>
<dbReference type="Pfam" id="PF01607">
    <property type="entry name" value="CBM_14"/>
    <property type="match status" value="1"/>
</dbReference>
<dbReference type="Proteomes" id="UP000014760">
    <property type="component" value="Unassembled WGS sequence"/>
</dbReference>
<gene>
    <name evidence="3" type="ORF">CAPTEDRAFT_212380</name>
</gene>
<dbReference type="InterPro" id="IPR036508">
    <property type="entry name" value="Chitin-bd_dom_sf"/>
</dbReference>
<dbReference type="GO" id="GO:0005576">
    <property type="term" value="C:extracellular region"/>
    <property type="evidence" value="ECO:0007669"/>
    <property type="project" value="InterPro"/>
</dbReference>
<dbReference type="AlphaFoldDB" id="R7UXR1"/>
<reference evidence="5" key="1">
    <citation type="submission" date="2012-12" db="EMBL/GenBank/DDBJ databases">
        <authorList>
            <person name="Hellsten U."/>
            <person name="Grimwood J."/>
            <person name="Chapman J.A."/>
            <person name="Shapiro H."/>
            <person name="Aerts A."/>
            <person name="Otillar R.P."/>
            <person name="Terry A.Y."/>
            <person name="Boore J.L."/>
            <person name="Simakov O."/>
            <person name="Marletaz F."/>
            <person name="Cho S.-J."/>
            <person name="Edsinger-Gonzales E."/>
            <person name="Havlak P."/>
            <person name="Kuo D.-H."/>
            <person name="Larsson T."/>
            <person name="Lv J."/>
            <person name="Arendt D."/>
            <person name="Savage R."/>
            <person name="Osoegawa K."/>
            <person name="de Jong P."/>
            <person name="Lindberg D.R."/>
            <person name="Seaver E.C."/>
            <person name="Weisblat D.A."/>
            <person name="Putnam N.H."/>
            <person name="Grigoriev I.V."/>
            <person name="Rokhsar D.S."/>
        </authorList>
    </citation>
    <scope>NUCLEOTIDE SEQUENCE</scope>
    <source>
        <strain evidence="5">I ESC-2004</strain>
    </source>
</reference>
<feature type="domain" description="Chitin-binding type-2" evidence="2">
    <location>
        <begin position="125"/>
        <end position="182"/>
    </location>
</feature>
<evidence type="ECO:0000313" key="3">
    <source>
        <dbReference type="EMBL" id="ELU08717.1"/>
    </source>
</evidence>
<feature type="domain" description="Chitin-binding type-2" evidence="2">
    <location>
        <begin position="197"/>
        <end position="253"/>
    </location>
</feature>
<protein>
    <recommendedName>
        <fullName evidence="2">Chitin-binding type-2 domain-containing protein</fullName>
    </recommendedName>
</protein>
<sequence length="327" mass="35982">MKIVYFFAVAICVASALPQKQAEEDLQVSAPIHTAQAKTPFYEDKCDTTGVVCRLDCIGIVSGQFQFCGNCSTFLVCDQYVTHYGHCPGDLRWDDQVKRCSEVSETCEECYIPPLCPTTGPSCTHNDCTGLNNGPNQICDNCTSYVVCEGEQLVSMQHCPEGLFWHNLEPKGCVAESQTCVECFDLAYCNTTGPSCISSCEQVEEDGIYQSCDNCVQFIQCASGFGDHMYCPLGTYYDDNRQGCIETSSTCLHCADPDVCESTGEDCVRRCVGVEDGFYQACTNCTSYVQCNNNAIYYQACEPAHWVWDGSVSACLPSSNTCEECYT</sequence>
<reference evidence="3 5" key="2">
    <citation type="journal article" date="2013" name="Nature">
        <title>Insights into bilaterian evolution from three spiralian genomes.</title>
        <authorList>
            <person name="Simakov O."/>
            <person name="Marletaz F."/>
            <person name="Cho S.J."/>
            <person name="Edsinger-Gonzales E."/>
            <person name="Havlak P."/>
            <person name="Hellsten U."/>
            <person name="Kuo D.H."/>
            <person name="Larsson T."/>
            <person name="Lv J."/>
            <person name="Arendt D."/>
            <person name="Savage R."/>
            <person name="Osoegawa K."/>
            <person name="de Jong P."/>
            <person name="Grimwood J."/>
            <person name="Chapman J.A."/>
            <person name="Shapiro H."/>
            <person name="Aerts A."/>
            <person name="Otillar R.P."/>
            <person name="Terry A.Y."/>
            <person name="Boore J.L."/>
            <person name="Grigoriev I.V."/>
            <person name="Lindberg D.R."/>
            <person name="Seaver E.C."/>
            <person name="Weisblat D.A."/>
            <person name="Putnam N.H."/>
            <person name="Rokhsar D.S."/>
        </authorList>
    </citation>
    <scope>NUCLEOTIDE SEQUENCE</scope>
    <source>
        <strain evidence="3 5">I ESC-2004</strain>
    </source>
</reference>
<dbReference type="EnsemblMetazoa" id="CapteT212380">
    <property type="protein sequence ID" value="CapteP212380"/>
    <property type="gene ID" value="CapteG212380"/>
</dbReference>
<dbReference type="InterPro" id="IPR002557">
    <property type="entry name" value="Chitin-bd_dom"/>
</dbReference>
<dbReference type="SMART" id="SM00494">
    <property type="entry name" value="ChtBD2"/>
    <property type="match status" value="4"/>
</dbReference>
<accession>R7UXR1</accession>
<keyword evidence="5" id="KW-1185">Reference proteome</keyword>
<feature type="chain" id="PRO_5008788451" description="Chitin-binding type-2 domain-containing protein" evidence="1">
    <location>
        <begin position="23"/>
        <end position="327"/>
    </location>
</feature>
<name>R7UXR1_CAPTE</name>